<evidence type="ECO:0000313" key="1">
    <source>
        <dbReference type="EMBL" id="QQP58170.1"/>
    </source>
</evidence>
<evidence type="ECO:0000313" key="2">
    <source>
        <dbReference type="Proteomes" id="UP000595437"/>
    </source>
</evidence>
<organism evidence="1 2">
    <name type="scientific">Caligus rogercresseyi</name>
    <name type="common">Sea louse</name>
    <dbReference type="NCBI Taxonomy" id="217165"/>
    <lineage>
        <taxon>Eukaryota</taxon>
        <taxon>Metazoa</taxon>
        <taxon>Ecdysozoa</taxon>
        <taxon>Arthropoda</taxon>
        <taxon>Crustacea</taxon>
        <taxon>Multicrustacea</taxon>
        <taxon>Hexanauplia</taxon>
        <taxon>Copepoda</taxon>
        <taxon>Siphonostomatoida</taxon>
        <taxon>Caligidae</taxon>
        <taxon>Caligus</taxon>
    </lineage>
</organism>
<sequence length="54" mass="5927">MKNPLYGLPSKMVPIPLSHVFSIYQQVPCGSKETGMPLVWGGRGNVFQLLLSLP</sequence>
<proteinExistence type="predicted"/>
<accession>A0A7T8KLJ6</accession>
<dbReference type="AlphaFoldDB" id="A0A7T8KLJ6"/>
<keyword evidence="2" id="KW-1185">Reference proteome</keyword>
<dbReference type="Proteomes" id="UP000595437">
    <property type="component" value="Chromosome 2"/>
</dbReference>
<protein>
    <submittedName>
        <fullName evidence="1">Uncharacterized protein</fullName>
    </submittedName>
</protein>
<name>A0A7T8KLJ6_CALRO</name>
<reference evidence="2" key="1">
    <citation type="submission" date="2021-01" db="EMBL/GenBank/DDBJ databases">
        <title>Caligus Genome Assembly.</title>
        <authorList>
            <person name="Gallardo-Escarate C."/>
        </authorList>
    </citation>
    <scope>NUCLEOTIDE SEQUENCE [LARGE SCALE GENOMIC DNA]</scope>
</reference>
<dbReference type="EMBL" id="CP045891">
    <property type="protein sequence ID" value="QQP58170.1"/>
    <property type="molecule type" value="Genomic_DNA"/>
</dbReference>
<gene>
    <name evidence="1" type="ORF">FKW44_003400</name>
</gene>